<gene>
    <name evidence="2" type="ORF">VIBC2010_08288</name>
</gene>
<dbReference type="AlphaFoldDB" id="E3BEB4"/>
<dbReference type="eggNOG" id="ENOG5032WB7">
    <property type="taxonomic scope" value="Bacteria"/>
</dbReference>
<dbReference type="STRING" id="796620.VIBC2010_08288"/>
<proteinExistence type="predicted"/>
<feature type="signal peptide" evidence="1">
    <location>
        <begin position="1"/>
        <end position="28"/>
    </location>
</feature>
<dbReference type="GO" id="GO:0009055">
    <property type="term" value="F:electron transfer activity"/>
    <property type="evidence" value="ECO:0007669"/>
    <property type="project" value="InterPro"/>
</dbReference>
<reference evidence="2 3" key="1">
    <citation type="journal article" date="2012" name="Int. J. Syst. Evol. Microbiol.">
        <title>Vibrio caribbeanicus sp. nov., isolated from the marine sponge Scleritoderma cyanea.</title>
        <authorList>
            <person name="Hoffmann M."/>
            <person name="Monday S.R."/>
            <person name="Allard M.W."/>
            <person name="Strain E.A."/>
            <person name="Whittaker P."/>
            <person name="Naum M."/>
            <person name="McCarthy P.J."/>
            <person name="Lopez J.V."/>
            <person name="Fischer M."/>
            <person name="Brown E.W."/>
        </authorList>
    </citation>
    <scope>NUCLEOTIDE SEQUENCE [LARGE SCALE GENOMIC DNA]</scope>
    <source>
        <strain evidence="2 3">ATCC BAA-2122</strain>
    </source>
</reference>
<name>E3BEB4_9VIBR</name>
<protein>
    <submittedName>
        <fullName evidence="2">Monoheme cytochrome c, putative</fullName>
    </submittedName>
</protein>
<dbReference type="EMBL" id="AEIU01000002">
    <property type="protein sequence ID" value="EFP98531.1"/>
    <property type="molecule type" value="Genomic_DNA"/>
</dbReference>
<evidence type="ECO:0000313" key="2">
    <source>
        <dbReference type="EMBL" id="EFP98531.1"/>
    </source>
</evidence>
<sequence length="131" mass="15060">MKITPLRKFIRTTVFLCLSLHLSEPVKANTLDCSRTQYATDKTTGLVKAPGWQLVLGNCSACHSTKLITQNHGTKAEWRETIQWMINTQGLWDLSDAWEPILTYLSQCYPQEEIDMSIFRRKPLASLYQPK</sequence>
<keyword evidence="3" id="KW-1185">Reference proteome</keyword>
<accession>E3BEB4</accession>
<dbReference type="RefSeq" id="WP_009599203.1">
    <property type="nucleotide sequence ID" value="NZ_CAWLFW010000125.1"/>
</dbReference>
<dbReference type="SUPFAM" id="SSF46626">
    <property type="entry name" value="Cytochrome c"/>
    <property type="match status" value="1"/>
</dbReference>
<keyword evidence="1" id="KW-0732">Signal</keyword>
<dbReference type="InterPro" id="IPR036909">
    <property type="entry name" value="Cyt_c-like_dom_sf"/>
</dbReference>
<dbReference type="Gene3D" id="1.10.760.10">
    <property type="entry name" value="Cytochrome c-like domain"/>
    <property type="match status" value="1"/>
</dbReference>
<dbReference type="Proteomes" id="UP000002943">
    <property type="component" value="Unassembled WGS sequence"/>
</dbReference>
<evidence type="ECO:0000256" key="1">
    <source>
        <dbReference type="SAM" id="SignalP"/>
    </source>
</evidence>
<evidence type="ECO:0000313" key="3">
    <source>
        <dbReference type="Proteomes" id="UP000002943"/>
    </source>
</evidence>
<comment type="caution">
    <text evidence="2">The sequence shown here is derived from an EMBL/GenBank/DDBJ whole genome shotgun (WGS) entry which is preliminary data.</text>
</comment>
<organism evidence="2 3">
    <name type="scientific">Vibrio caribbeanicus ATCC BAA-2122</name>
    <dbReference type="NCBI Taxonomy" id="796620"/>
    <lineage>
        <taxon>Bacteria</taxon>
        <taxon>Pseudomonadati</taxon>
        <taxon>Pseudomonadota</taxon>
        <taxon>Gammaproteobacteria</taxon>
        <taxon>Vibrionales</taxon>
        <taxon>Vibrionaceae</taxon>
        <taxon>Vibrio</taxon>
    </lineage>
</organism>
<feature type="chain" id="PRO_5003166882" evidence="1">
    <location>
        <begin position="29"/>
        <end position="131"/>
    </location>
</feature>
<dbReference type="GO" id="GO:0020037">
    <property type="term" value="F:heme binding"/>
    <property type="evidence" value="ECO:0007669"/>
    <property type="project" value="InterPro"/>
</dbReference>